<dbReference type="AlphaFoldDB" id="A0A0G4F5B9"/>
<evidence type="ECO:0000256" key="2">
    <source>
        <dbReference type="ARBA" id="ARBA00022679"/>
    </source>
</evidence>
<name>A0A0G4F5B9_9ALVE</name>
<dbReference type="GO" id="GO:0019706">
    <property type="term" value="F:protein-cysteine S-palmitoyltransferase activity"/>
    <property type="evidence" value="ECO:0007669"/>
    <property type="project" value="UniProtKB-EC"/>
</dbReference>
<feature type="compositionally biased region" description="Gly residues" evidence="8">
    <location>
        <begin position="169"/>
        <end position="178"/>
    </location>
</feature>
<evidence type="ECO:0000256" key="7">
    <source>
        <dbReference type="RuleBase" id="RU079119"/>
    </source>
</evidence>
<feature type="compositionally biased region" description="Low complexity" evidence="8">
    <location>
        <begin position="138"/>
        <end position="152"/>
    </location>
</feature>
<comment type="domain">
    <text evidence="7">The DHHC domain is required for palmitoyltransferase activity.</text>
</comment>
<protein>
    <recommendedName>
        <fullName evidence="7">Palmitoyltransferase</fullName>
        <ecNumber evidence="7">2.3.1.225</ecNumber>
    </recommendedName>
</protein>
<evidence type="ECO:0000256" key="3">
    <source>
        <dbReference type="ARBA" id="ARBA00022692"/>
    </source>
</evidence>
<dbReference type="EMBL" id="CDMZ01000131">
    <property type="protein sequence ID" value="CEM07515.1"/>
    <property type="molecule type" value="Genomic_DNA"/>
</dbReference>
<keyword evidence="2 7" id="KW-0808">Transferase</keyword>
<dbReference type="PANTHER" id="PTHR12246">
    <property type="entry name" value="PALMITOYLTRANSFERASE ZDHHC16"/>
    <property type="match status" value="1"/>
</dbReference>
<evidence type="ECO:0000256" key="4">
    <source>
        <dbReference type="ARBA" id="ARBA00022989"/>
    </source>
</evidence>
<feature type="transmembrane region" description="Helical" evidence="7">
    <location>
        <begin position="339"/>
        <end position="366"/>
    </location>
</feature>
<comment type="similarity">
    <text evidence="7">Belongs to the DHHC palmitoyltransferase family.</text>
</comment>
<feature type="compositionally biased region" description="Acidic residues" evidence="8">
    <location>
        <begin position="101"/>
        <end position="110"/>
    </location>
</feature>
<dbReference type="Pfam" id="PF01529">
    <property type="entry name" value="DHHC"/>
    <property type="match status" value="1"/>
</dbReference>
<evidence type="ECO:0000256" key="8">
    <source>
        <dbReference type="SAM" id="MobiDB-lite"/>
    </source>
</evidence>
<keyword evidence="3 7" id="KW-0812">Transmembrane</keyword>
<reference evidence="10" key="1">
    <citation type="submission" date="2014-11" db="EMBL/GenBank/DDBJ databases">
        <authorList>
            <person name="Otto D Thomas"/>
            <person name="Naeem Raeece"/>
        </authorList>
    </citation>
    <scope>NUCLEOTIDE SEQUENCE</scope>
</reference>
<feature type="transmembrane region" description="Helical" evidence="7">
    <location>
        <begin position="34"/>
        <end position="56"/>
    </location>
</feature>
<feature type="region of interest" description="Disordered" evidence="8">
    <location>
        <begin position="101"/>
        <end position="238"/>
    </location>
</feature>
<comment type="catalytic activity">
    <reaction evidence="7">
        <text>L-cysteinyl-[protein] + hexadecanoyl-CoA = S-hexadecanoyl-L-cysteinyl-[protein] + CoA</text>
        <dbReference type="Rhea" id="RHEA:36683"/>
        <dbReference type="Rhea" id="RHEA-COMP:10131"/>
        <dbReference type="Rhea" id="RHEA-COMP:11032"/>
        <dbReference type="ChEBI" id="CHEBI:29950"/>
        <dbReference type="ChEBI" id="CHEBI:57287"/>
        <dbReference type="ChEBI" id="CHEBI:57379"/>
        <dbReference type="ChEBI" id="CHEBI:74151"/>
        <dbReference type="EC" id="2.3.1.225"/>
    </reaction>
</comment>
<dbReference type="InterPro" id="IPR039859">
    <property type="entry name" value="PFA4/ZDH16/20/ERF2-like"/>
</dbReference>
<gene>
    <name evidence="10" type="ORF">Cvel_15259</name>
</gene>
<evidence type="ECO:0000313" key="10">
    <source>
        <dbReference type="EMBL" id="CEM07515.1"/>
    </source>
</evidence>
<feature type="transmembrane region" description="Helical" evidence="7">
    <location>
        <begin position="296"/>
        <end position="319"/>
    </location>
</feature>
<sequence>MRPDPAYGGYPNPFEIGARTAQSVFGMIDTMMKLLGPILVVLAFVLYTLITYAYFVCVLPTWTFAWPLKALVTSFGLFGLFNVVYNYVMCILTDAGEAPPLDEEDGGAEMDLERSASPSVHGGQRGGEGSPVGRPYNSSSGAGSVKGSAAGGEMEEDLEAGGLLSAGSASGGEGGGNGEASSSSCNGVGGKGEEDAMRSGLSSCSTSTGVVEGGVGVPRGRERARERERERDRAGGDRWAIGGENDDLTWRTCRICRTWKPPRTHHCSICNRCVLKMDHHCPWVNRCVGWNNYRYFCLYLMWLSLCCVFVLITFFQSFWHDIVKMDARHPTRNFKNRQYIGLSWILCVAILLSMGILGGFHFYLVLTNQTTIEFQGNITKSAIYRAQGVIRRNPFDLGRTRNFQSVFGKSALWFLPWLSFVQGPTGSGTSFQTLGGVI</sequence>
<dbReference type="VEuPathDB" id="CryptoDB:Cvel_15259"/>
<dbReference type="EC" id="2.3.1.225" evidence="7"/>
<evidence type="ECO:0000256" key="6">
    <source>
        <dbReference type="ARBA" id="ARBA00023315"/>
    </source>
</evidence>
<accession>A0A0G4F5B9</accession>
<dbReference type="InterPro" id="IPR001594">
    <property type="entry name" value="Palmitoyltrfase_DHHC"/>
</dbReference>
<evidence type="ECO:0000256" key="5">
    <source>
        <dbReference type="ARBA" id="ARBA00023136"/>
    </source>
</evidence>
<evidence type="ECO:0000259" key="9">
    <source>
        <dbReference type="Pfam" id="PF01529"/>
    </source>
</evidence>
<organism evidence="10">
    <name type="scientific">Chromera velia CCMP2878</name>
    <dbReference type="NCBI Taxonomy" id="1169474"/>
    <lineage>
        <taxon>Eukaryota</taxon>
        <taxon>Sar</taxon>
        <taxon>Alveolata</taxon>
        <taxon>Colpodellida</taxon>
        <taxon>Chromeraceae</taxon>
        <taxon>Chromera</taxon>
    </lineage>
</organism>
<feature type="compositionally biased region" description="Basic and acidic residues" evidence="8">
    <location>
        <begin position="219"/>
        <end position="236"/>
    </location>
</feature>
<keyword evidence="5 7" id="KW-0472">Membrane</keyword>
<evidence type="ECO:0000256" key="1">
    <source>
        <dbReference type="ARBA" id="ARBA00004141"/>
    </source>
</evidence>
<feature type="transmembrane region" description="Helical" evidence="7">
    <location>
        <begin position="68"/>
        <end position="88"/>
    </location>
</feature>
<keyword evidence="4 7" id="KW-1133">Transmembrane helix</keyword>
<feature type="domain" description="Palmitoyltransferase DHHC" evidence="9">
    <location>
        <begin position="251"/>
        <end position="375"/>
    </location>
</feature>
<comment type="subcellular location">
    <subcellularLocation>
        <location evidence="1">Membrane</location>
        <topology evidence="1">Multi-pass membrane protein</topology>
    </subcellularLocation>
</comment>
<keyword evidence="6 7" id="KW-0012">Acyltransferase</keyword>
<proteinExistence type="inferred from homology"/>
<dbReference type="GO" id="GO:0016020">
    <property type="term" value="C:membrane"/>
    <property type="evidence" value="ECO:0007669"/>
    <property type="project" value="UniProtKB-SubCell"/>
</dbReference>
<dbReference type="PROSITE" id="PS50216">
    <property type="entry name" value="DHHC"/>
    <property type="match status" value="1"/>
</dbReference>